<dbReference type="EMBL" id="KB302777">
    <property type="protein sequence ID" value="ELU03906.1"/>
    <property type="molecule type" value="Genomic_DNA"/>
</dbReference>
<feature type="region of interest" description="Disordered" evidence="1">
    <location>
        <begin position="203"/>
        <end position="246"/>
    </location>
</feature>
<name>R7UCT1_CAPTE</name>
<accession>R7UCT1</accession>
<reference evidence="4" key="3">
    <citation type="submission" date="2015-06" db="UniProtKB">
        <authorList>
            <consortium name="EnsemblMetazoa"/>
        </authorList>
    </citation>
    <scope>IDENTIFICATION</scope>
</reference>
<dbReference type="EMBL" id="AMQN01008312">
    <property type="status" value="NOT_ANNOTATED_CDS"/>
    <property type="molecule type" value="Genomic_DNA"/>
</dbReference>
<evidence type="ECO:0000313" key="5">
    <source>
        <dbReference type="Proteomes" id="UP000014760"/>
    </source>
</evidence>
<organism evidence="3">
    <name type="scientific">Capitella teleta</name>
    <name type="common">Polychaete worm</name>
    <dbReference type="NCBI Taxonomy" id="283909"/>
    <lineage>
        <taxon>Eukaryota</taxon>
        <taxon>Metazoa</taxon>
        <taxon>Spiralia</taxon>
        <taxon>Lophotrochozoa</taxon>
        <taxon>Annelida</taxon>
        <taxon>Polychaeta</taxon>
        <taxon>Sedentaria</taxon>
        <taxon>Scolecida</taxon>
        <taxon>Capitellidae</taxon>
        <taxon>Capitella</taxon>
    </lineage>
</organism>
<keyword evidence="2" id="KW-0472">Membrane</keyword>
<evidence type="ECO:0000256" key="1">
    <source>
        <dbReference type="SAM" id="MobiDB-lite"/>
    </source>
</evidence>
<proteinExistence type="predicted"/>
<dbReference type="Proteomes" id="UP000014760">
    <property type="component" value="Unassembled WGS sequence"/>
</dbReference>
<reference evidence="3 5" key="2">
    <citation type="journal article" date="2013" name="Nature">
        <title>Insights into bilaterian evolution from three spiralian genomes.</title>
        <authorList>
            <person name="Simakov O."/>
            <person name="Marletaz F."/>
            <person name="Cho S.J."/>
            <person name="Edsinger-Gonzales E."/>
            <person name="Havlak P."/>
            <person name="Hellsten U."/>
            <person name="Kuo D.H."/>
            <person name="Larsson T."/>
            <person name="Lv J."/>
            <person name="Arendt D."/>
            <person name="Savage R."/>
            <person name="Osoegawa K."/>
            <person name="de Jong P."/>
            <person name="Grimwood J."/>
            <person name="Chapman J.A."/>
            <person name="Shapiro H."/>
            <person name="Aerts A."/>
            <person name="Otillar R.P."/>
            <person name="Terry A.Y."/>
            <person name="Boore J.L."/>
            <person name="Grigoriev I.V."/>
            <person name="Lindberg D.R."/>
            <person name="Seaver E.C."/>
            <person name="Weisblat D.A."/>
            <person name="Putnam N.H."/>
            <person name="Rokhsar D.S."/>
        </authorList>
    </citation>
    <scope>NUCLEOTIDE SEQUENCE</scope>
    <source>
        <strain evidence="3 5">I ESC-2004</strain>
    </source>
</reference>
<keyword evidence="2" id="KW-0812">Transmembrane</keyword>
<reference evidence="5" key="1">
    <citation type="submission" date="2012-12" db="EMBL/GenBank/DDBJ databases">
        <authorList>
            <person name="Hellsten U."/>
            <person name="Grimwood J."/>
            <person name="Chapman J.A."/>
            <person name="Shapiro H."/>
            <person name="Aerts A."/>
            <person name="Otillar R.P."/>
            <person name="Terry A.Y."/>
            <person name="Boore J.L."/>
            <person name="Simakov O."/>
            <person name="Marletaz F."/>
            <person name="Cho S.-J."/>
            <person name="Edsinger-Gonzales E."/>
            <person name="Havlak P."/>
            <person name="Kuo D.-H."/>
            <person name="Larsson T."/>
            <person name="Lv J."/>
            <person name="Arendt D."/>
            <person name="Savage R."/>
            <person name="Osoegawa K."/>
            <person name="de Jong P."/>
            <person name="Lindberg D.R."/>
            <person name="Seaver E.C."/>
            <person name="Weisblat D.A."/>
            <person name="Putnam N.H."/>
            <person name="Grigoriev I.V."/>
            <person name="Rokhsar D.S."/>
        </authorList>
    </citation>
    <scope>NUCLEOTIDE SEQUENCE</scope>
    <source>
        <strain evidence="5">I ESC-2004</strain>
    </source>
</reference>
<sequence>MDATTALVLFPTDSALNETAVSQDSGGSISLTGLLALPYVALLILLCVLAVHSFMKFHRKHREKYVHRSEFAVDRLKHKYRVTLSRNAVINGVVFGRSDYVAAHNGGVTSHYVIEEVDSENRWRAFLSDYRSRYKEYDLKRPQTVPAYSSDRCDNAALANNSTSTASSSEAVNVVFSSLNHQQHARRERSSSLRDVVNYKRFSEPSPSSSYVQERPKERMLNRPDSQCRGWDANRSRPNHQFPGSLQTIPQNRGTAQFLGNPHQTKIDFQGRDPTPHC</sequence>
<dbReference type="AlphaFoldDB" id="R7UCT1"/>
<gene>
    <name evidence="3" type="ORF">CAPTEDRAFT_216304</name>
</gene>
<evidence type="ECO:0000256" key="2">
    <source>
        <dbReference type="SAM" id="Phobius"/>
    </source>
</evidence>
<evidence type="ECO:0000313" key="3">
    <source>
        <dbReference type="EMBL" id="ELU03906.1"/>
    </source>
</evidence>
<keyword evidence="2" id="KW-1133">Transmembrane helix</keyword>
<keyword evidence="5" id="KW-1185">Reference proteome</keyword>
<evidence type="ECO:0000313" key="4">
    <source>
        <dbReference type="EnsemblMetazoa" id="CapteP216304"/>
    </source>
</evidence>
<dbReference type="HOGENOM" id="CLU_1002000_0_0_1"/>
<protein>
    <submittedName>
        <fullName evidence="3 4">Uncharacterized protein</fullName>
    </submittedName>
</protein>
<dbReference type="EnsemblMetazoa" id="CapteT216304">
    <property type="protein sequence ID" value="CapteP216304"/>
    <property type="gene ID" value="CapteG216304"/>
</dbReference>
<feature type="transmembrane region" description="Helical" evidence="2">
    <location>
        <begin position="31"/>
        <end position="55"/>
    </location>
</feature>